<dbReference type="EMBL" id="QQNH01000023">
    <property type="protein sequence ID" value="RDE08117.1"/>
    <property type="molecule type" value="Genomic_DNA"/>
</dbReference>
<evidence type="ECO:0000256" key="1">
    <source>
        <dbReference type="SAM" id="Phobius"/>
    </source>
</evidence>
<feature type="transmembrane region" description="Helical" evidence="1">
    <location>
        <begin position="117"/>
        <end position="135"/>
    </location>
</feature>
<keyword evidence="1" id="KW-0812">Transmembrane</keyword>
<proteinExistence type="predicted"/>
<reference evidence="3" key="1">
    <citation type="submission" date="2018-07" db="EMBL/GenBank/DDBJ databases">
        <authorList>
            <person name="Liu B.-T."/>
            <person name="Du Z."/>
        </authorList>
    </citation>
    <scope>NUCLEOTIDE SEQUENCE [LARGE SCALE GENOMIC DNA]</scope>
    <source>
        <strain evidence="3">XYN52</strain>
    </source>
</reference>
<organism evidence="2 3">
    <name type="scientific">Pelagibacterium lacus</name>
    <dbReference type="NCBI Taxonomy" id="2282655"/>
    <lineage>
        <taxon>Bacteria</taxon>
        <taxon>Pseudomonadati</taxon>
        <taxon>Pseudomonadota</taxon>
        <taxon>Alphaproteobacteria</taxon>
        <taxon>Hyphomicrobiales</taxon>
        <taxon>Devosiaceae</taxon>
        <taxon>Pelagibacterium</taxon>
    </lineage>
</organism>
<accession>A0A369W2E1</accession>
<keyword evidence="3" id="KW-1185">Reference proteome</keyword>
<keyword evidence="1" id="KW-0472">Membrane</keyword>
<evidence type="ECO:0000313" key="3">
    <source>
        <dbReference type="Proteomes" id="UP000253759"/>
    </source>
</evidence>
<evidence type="ECO:0000313" key="2">
    <source>
        <dbReference type="EMBL" id="RDE08117.1"/>
    </source>
</evidence>
<sequence>MGPLEVVGYLLAVIDLFDKADTAERMLRSFTRWSREKLRWVPLRISLAVAFLASFIGRLSVRSFDLTSDSAWESPWGPALGVSTMVILLIALGAFAIVLAHIFAAVLHFFQKHPKGIMGSIGLLLTILPSLLRWVTR</sequence>
<feature type="transmembrane region" description="Helical" evidence="1">
    <location>
        <begin position="41"/>
        <end position="61"/>
    </location>
</feature>
<comment type="caution">
    <text evidence="2">The sequence shown here is derived from an EMBL/GenBank/DDBJ whole genome shotgun (WGS) entry which is preliminary data.</text>
</comment>
<keyword evidence="1" id="KW-1133">Transmembrane helix</keyword>
<dbReference type="RefSeq" id="WP_114646653.1">
    <property type="nucleotide sequence ID" value="NZ_QQNH01000023.1"/>
</dbReference>
<feature type="transmembrane region" description="Helical" evidence="1">
    <location>
        <begin position="81"/>
        <end position="110"/>
    </location>
</feature>
<protein>
    <submittedName>
        <fullName evidence="2">Uncharacterized protein</fullName>
    </submittedName>
</protein>
<name>A0A369W2E1_9HYPH</name>
<dbReference type="AlphaFoldDB" id="A0A369W2E1"/>
<gene>
    <name evidence="2" type="ORF">DVH29_13180</name>
</gene>
<dbReference type="Proteomes" id="UP000253759">
    <property type="component" value="Unassembled WGS sequence"/>
</dbReference>